<evidence type="ECO:0000313" key="4">
    <source>
        <dbReference type="Proteomes" id="UP000184501"/>
    </source>
</evidence>
<dbReference type="EMBL" id="FQVN01000003">
    <property type="protein sequence ID" value="SHF37534.1"/>
    <property type="molecule type" value="Genomic_DNA"/>
</dbReference>
<reference evidence="3 4" key="1">
    <citation type="submission" date="2016-11" db="EMBL/GenBank/DDBJ databases">
        <authorList>
            <person name="Jaros S."/>
            <person name="Januszkiewicz K."/>
            <person name="Wedrychowicz H."/>
        </authorList>
    </citation>
    <scope>NUCLEOTIDE SEQUENCE [LARGE SCALE GENOMIC DNA]</scope>
    <source>
        <strain evidence="3 4">DSM 44523</strain>
    </source>
</reference>
<dbReference type="Pfam" id="PF13350">
    <property type="entry name" value="Y_phosphatase3"/>
    <property type="match status" value="1"/>
</dbReference>
<organism evidence="3 4">
    <name type="scientific">Streptoalloteichus hindustanus</name>
    <dbReference type="NCBI Taxonomy" id="2017"/>
    <lineage>
        <taxon>Bacteria</taxon>
        <taxon>Bacillati</taxon>
        <taxon>Actinomycetota</taxon>
        <taxon>Actinomycetes</taxon>
        <taxon>Pseudonocardiales</taxon>
        <taxon>Pseudonocardiaceae</taxon>
        <taxon>Streptoalloteichus</taxon>
    </lineage>
</organism>
<dbReference type="AlphaFoldDB" id="A0A1M5B4V3"/>
<gene>
    <name evidence="3" type="ORF">SAMN05444320_103401</name>
</gene>
<sequence length="246" mass="26568">MTATDAHPVQRPDRLVNLRDLGDLPTEDGGRTRPGVLYRSDAPHAGDAAPDHLPEWPPRVVVDLRARVEYDGVPHPMDRESVRVHRVPLLDDLAATPPTLPVTLPTLTQIYAHLLHGSGADLAKVLRVVAAAEGPALVHCSAGKDRTGVSVALLLRAAGVRRDAVVADYVRTDANMPLVMRRMVDNPMLPPGVDPEAVRELMSAPAVAIETVLDHVDQHRGGVRGWLVDHGADEADLARWTARILG</sequence>
<proteinExistence type="predicted"/>
<name>A0A1M5B4V3_STRHI</name>
<feature type="compositionally biased region" description="Basic and acidic residues" evidence="1">
    <location>
        <begin position="8"/>
        <end position="22"/>
    </location>
</feature>
<feature type="domain" description="Tyrosine specific protein phosphatases" evidence="2">
    <location>
        <begin position="120"/>
        <end position="155"/>
    </location>
</feature>
<dbReference type="OrthoDB" id="1188001at2"/>
<evidence type="ECO:0000259" key="2">
    <source>
        <dbReference type="PROSITE" id="PS50056"/>
    </source>
</evidence>
<dbReference type="RefSeq" id="WP_073481806.1">
    <property type="nucleotide sequence ID" value="NZ_FQVN01000003.1"/>
</dbReference>
<dbReference type="InterPro" id="IPR026893">
    <property type="entry name" value="Tyr/Ser_Pase_IphP-type"/>
</dbReference>
<dbReference type="InterPro" id="IPR029021">
    <property type="entry name" value="Prot-tyrosine_phosphatase-like"/>
</dbReference>
<accession>A0A1M5B4V3</accession>
<dbReference type="STRING" id="2017.SAMN05444320_103401"/>
<protein>
    <submittedName>
        <fullName evidence="3">Protein tyrosine/serine phosphatase</fullName>
    </submittedName>
</protein>
<feature type="compositionally biased region" description="Basic and acidic residues" evidence="1">
    <location>
        <begin position="41"/>
        <end position="52"/>
    </location>
</feature>
<dbReference type="InterPro" id="IPR000387">
    <property type="entry name" value="Tyr_Pase_dom"/>
</dbReference>
<dbReference type="SUPFAM" id="SSF52799">
    <property type="entry name" value="(Phosphotyrosine protein) phosphatases II"/>
    <property type="match status" value="1"/>
</dbReference>
<dbReference type="Proteomes" id="UP000184501">
    <property type="component" value="Unassembled WGS sequence"/>
</dbReference>
<dbReference type="GO" id="GO:0004721">
    <property type="term" value="F:phosphoprotein phosphatase activity"/>
    <property type="evidence" value="ECO:0007669"/>
    <property type="project" value="InterPro"/>
</dbReference>
<dbReference type="PROSITE" id="PS50056">
    <property type="entry name" value="TYR_PHOSPHATASE_2"/>
    <property type="match status" value="1"/>
</dbReference>
<keyword evidence="4" id="KW-1185">Reference proteome</keyword>
<feature type="region of interest" description="Disordered" evidence="1">
    <location>
        <begin position="1"/>
        <end position="52"/>
    </location>
</feature>
<evidence type="ECO:0000256" key="1">
    <source>
        <dbReference type="SAM" id="MobiDB-lite"/>
    </source>
</evidence>
<evidence type="ECO:0000313" key="3">
    <source>
        <dbReference type="EMBL" id="SHF37534.1"/>
    </source>
</evidence>
<dbReference type="Gene3D" id="3.90.190.10">
    <property type="entry name" value="Protein tyrosine phosphatase superfamily"/>
    <property type="match status" value="1"/>
</dbReference>
<dbReference type="PROSITE" id="PS00383">
    <property type="entry name" value="TYR_PHOSPHATASE_1"/>
    <property type="match status" value="1"/>
</dbReference>
<dbReference type="InterPro" id="IPR016130">
    <property type="entry name" value="Tyr_Pase_AS"/>
</dbReference>